<dbReference type="Gene3D" id="3.40.50.720">
    <property type="entry name" value="NAD(P)-binding Rossmann-like Domain"/>
    <property type="match status" value="1"/>
</dbReference>
<dbReference type="RefSeq" id="WP_145064377.1">
    <property type="nucleotide sequence ID" value="NZ_CP036287.1"/>
</dbReference>
<evidence type="ECO:0000313" key="13">
    <source>
        <dbReference type="EMBL" id="QDU66550.1"/>
    </source>
</evidence>
<dbReference type="Proteomes" id="UP000316921">
    <property type="component" value="Chromosome"/>
</dbReference>
<keyword evidence="4" id="KW-0276">Fatty acid metabolism</keyword>
<dbReference type="EC" id="1.1.1.35" evidence="3"/>
<dbReference type="PIRSF" id="PIRSF000105">
    <property type="entry name" value="HCDH"/>
    <property type="match status" value="1"/>
</dbReference>
<dbReference type="InterPro" id="IPR008927">
    <property type="entry name" value="6-PGluconate_DH-like_C_sf"/>
</dbReference>
<dbReference type="Pfam" id="PF00725">
    <property type="entry name" value="3HCDH"/>
    <property type="match status" value="1"/>
</dbReference>
<dbReference type="InterPro" id="IPR036291">
    <property type="entry name" value="NAD(P)-bd_dom_sf"/>
</dbReference>
<protein>
    <recommendedName>
        <fullName evidence="3">3-hydroxyacyl-CoA dehydrogenase</fullName>
        <ecNumber evidence="3">1.1.1.35</ecNumber>
    </recommendedName>
</protein>
<dbReference type="SUPFAM" id="SSF51735">
    <property type="entry name" value="NAD(P)-binding Rossmann-fold domains"/>
    <property type="match status" value="1"/>
</dbReference>
<evidence type="ECO:0000256" key="6">
    <source>
        <dbReference type="ARBA" id="ARBA00023027"/>
    </source>
</evidence>
<evidence type="ECO:0000256" key="8">
    <source>
        <dbReference type="ARBA" id="ARBA00049556"/>
    </source>
</evidence>
<evidence type="ECO:0000256" key="2">
    <source>
        <dbReference type="ARBA" id="ARBA00009463"/>
    </source>
</evidence>
<dbReference type="AlphaFoldDB" id="A0A518BHT8"/>
<comment type="catalytic activity">
    <reaction evidence="8">
        <text>a (3S)-3-hydroxyacyl-CoA + NAD(+) = a 3-oxoacyl-CoA + NADH + H(+)</text>
        <dbReference type="Rhea" id="RHEA:22432"/>
        <dbReference type="ChEBI" id="CHEBI:15378"/>
        <dbReference type="ChEBI" id="CHEBI:57318"/>
        <dbReference type="ChEBI" id="CHEBI:57540"/>
        <dbReference type="ChEBI" id="CHEBI:57945"/>
        <dbReference type="ChEBI" id="CHEBI:90726"/>
        <dbReference type="EC" id="1.1.1.35"/>
    </reaction>
</comment>
<dbReference type="GO" id="GO:0070403">
    <property type="term" value="F:NAD+ binding"/>
    <property type="evidence" value="ECO:0007669"/>
    <property type="project" value="InterPro"/>
</dbReference>
<gene>
    <name evidence="13" type="primary">mmgB_2</name>
    <name evidence="13" type="ORF">Pla133_16260</name>
</gene>
<feature type="binding site" evidence="10">
    <location>
        <position position="60"/>
    </location>
    <ligand>
        <name>CoA</name>
        <dbReference type="ChEBI" id="CHEBI:57287"/>
    </ligand>
</feature>
<evidence type="ECO:0000259" key="11">
    <source>
        <dbReference type="Pfam" id="PF00725"/>
    </source>
</evidence>
<evidence type="ECO:0000256" key="3">
    <source>
        <dbReference type="ARBA" id="ARBA00013000"/>
    </source>
</evidence>
<dbReference type="InterPro" id="IPR022694">
    <property type="entry name" value="3-OHacyl-CoA_DH"/>
</dbReference>
<dbReference type="GO" id="GO:0003857">
    <property type="term" value="F:(3S)-3-hydroxyacyl-CoA dehydrogenase (NAD+) activity"/>
    <property type="evidence" value="ECO:0007669"/>
    <property type="project" value="UniProtKB-EC"/>
</dbReference>
<accession>A0A518BHT8</accession>
<keyword evidence="6" id="KW-0520">NAD</keyword>
<evidence type="ECO:0000313" key="14">
    <source>
        <dbReference type="Proteomes" id="UP000316921"/>
    </source>
</evidence>
<feature type="domain" description="3-hydroxyacyl-CoA dehydrogenase C-terminal" evidence="11">
    <location>
        <begin position="194"/>
        <end position="291"/>
    </location>
</feature>
<dbReference type="InterPro" id="IPR052242">
    <property type="entry name" value="Mito_3-hydroxyacyl-CoA_DH"/>
</dbReference>
<dbReference type="InterPro" id="IPR013328">
    <property type="entry name" value="6PGD_dom2"/>
</dbReference>
<evidence type="ECO:0000256" key="5">
    <source>
        <dbReference type="ARBA" id="ARBA00023002"/>
    </source>
</evidence>
<dbReference type="PANTHER" id="PTHR43561">
    <property type="match status" value="1"/>
</dbReference>
<evidence type="ECO:0000256" key="7">
    <source>
        <dbReference type="ARBA" id="ARBA00023098"/>
    </source>
</evidence>
<name>A0A518BHT8_9BACT</name>
<dbReference type="InterPro" id="IPR006176">
    <property type="entry name" value="3-OHacyl-CoA_DH_NAD-bd"/>
</dbReference>
<dbReference type="EMBL" id="CP036287">
    <property type="protein sequence ID" value="QDU66550.1"/>
    <property type="molecule type" value="Genomic_DNA"/>
</dbReference>
<dbReference type="FunFam" id="3.40.50.720:FF:000009">
    <property type="entry name" value="Fatty oxidation complex, alpha subunit"/>
    <property type="match status" value="1"/>
</dbReference>
<feature type="site" description="Important for catalytic activity" evidence="9">
    <location>
        <position position="148"/>
    </location>
</feature>
<dbReference type="InterPro" id="IPR006180">
    <property type="entry name" value="3-OHacyl-CoA_DH_CS"/>
</dbReference>
<dbReference type="InterPro" id="IPR006108">
    <property type="entry name" value="3HC_DH_C"/>
</dbReference>
<feature type="binding site" evidence="10">
    <location>
        <position position="127"/>
    </location>
    <ligand>
        <name>CoA</name>
        <dbReference type="ChEBI" id="CHEBI:57287"/>
    </ligand>
</feature>
<feature type="domain" description="3-hydroxyacyl-CoA dehydrogenase NAD binding" evidence="12">
    <location>
        <begin position="5"/>
        <end position="192"/>
    </location>
</feature>
<dbReference type="KEGG" id="pbap:Pla133_16260"/>
<reference evidence="13 14" key="1">
    <citation type="submission" date="2019-02" db="EMBL/GenBank/DDBJ databases">
        <title>Deep-cultivation of Planctomycetes and their phenomic and genomic characterization uncovers novel biology.</title>
        <authorList>
            <person name="Wiegand S."/>
            <person name="Jogler M."/>
            <person name="Boedeker C."/>
            <person name="Pinto D."/>
            <person name="Vollmers J."/>
            <person name="Rivas-Marin E."/>
            <person name="Kohn T."/>
            <person name="Peeters S.H."/>
            <person name="Heuer A."/>
            <person name="Rast P."/>
            <person name="Oberbeckmann S."/>
            <person name="Bunk B."/>
            <person name="Jeske O."/>
            <person name="Meyerdierks A."/>
            <person name="Storesund J.E."/>
            <person name="Kallscheuer N."/>
            <person name="Luecker S."/>
            <person name="Lage O.M."/>
            <person name="Pohl T."/>
            <person name="Merkel B.J."/>
            <person name="Hornburger P."/>
            <person name="Mueller R.-W."/>
            <person name="Bruemmer F."/>
            <person name="Labrenz M."/>
            <person name="Spormann A.M."/>
            <person name="Op den Camp H."/>
            <person name="Overmann J."/>
            <person name="Amann R."/>
            <person name="Jetten M.S.M."/>
            <person name="Mascher T."/>
            <person name="Medema M.H."/>
            <person name="Devos D.P."/>
            <person name="Kaster A.-K."/>
            <person name="Ovreas L."/>
            <person name="Rohde M."/>
            <person name="Galperin M.Y."/>
            <person name="Jogler C."/>
        </authorList>
    </citation>
    <scope>NUCLEOTIDE SEQUENCE [LARGE SCALE GENOMIC DNA]</scope>
    <source>
        <strain evidence="13 14">Pla133</strain>
    </source>
</reference>
<feature type="binding site" evidence="10">
    <location>
        <position position="49"/>
    </location>
    <ligand>
        <name>CoA</name>
        <dbReference type="ChEBI" id="CHEBI:57287"/>
    </ligand>
</feature>
<dbReference type="PROSITE" id="PS00067">
    <property type="entry name" value="3HCDH"/>
    <property type="match status" value="1"/>
</dbReference>
<evidence type="ECO:0000256" key="1">
    <source>
        <dbReference type="ARBA" id="ARBA00005005"/>
    </source>
</evidence>
<keyword evidence="5 13" id="KW-0560">Oxidoreductase</keyword>
<dbReference type="Pfam" id="PF02737">
    <property type="entry name" value="3HCDH_N"/>
    <property type="match status" value="1"/>
</dbReference>
<sequence precursor="true">MAIKKVGVIGCGLMGHGIVQVAAQSGFEVVALESTQPALDKGLARIEKSLAKFAEKAVEKGKQTEDQAKAFVEAARGRILGSLDKQDLADCDLVIEAIVEDLDVKNALFAELGKICKPETILASNTSSFPISEMGVASGRPERMVGLHFFNPVQLMRLVEVVRGEQTAEDVFAQAKAFGEAVGKTPVSCKDTPGFVVNRLLVPYMSQALLMLDRGDATKEDIDAAMQFGCGYPMGPLTLTDYVGLDTTLSILEGWVERYPNEPAFVIPQILKDKVAAGKLGRKSGEGFYKWEGDKKS</sequence>
<evidence type="ECO:0000256" key="9">
    <source>
        <dbReference type="PIRSR" id="PIRSR000105-1"/>
    </source>
</evidence>
<dbReference type="GO" id="GO:0006635">
    <property type="term" value="P:fatty acid beta-oxidation"/>
    <property type="evidence" value="ECO:0007669"/>
    <property type="project" value="TreeGrafter"/>
</dbReference>
<comment type="pathway">
    <text evidence="1">Lipid metabolism; fatty acid beta-oxidation.</text>
</comment>
<dbReference type="Gene3D" id="1.10.1040.10">
    <property type="entry name" value="N-(1-d-carboxylethyl)-l-norvaline Dehydrogenase, domain 2"/>
    <property type="match status" value="1"/>
</dbReference>
<dbReference type="PANTHER" id="PTHR43561:SF3">
    <property type="entry name" value="HYDROXYACYL-COENZYME A DEHYDROGENASE, MITOCHONDRIAL"/>
    <property type="match status" value="1"/>
</dbReference>
<evidence type="ECO:0000259" key="12">
    <source>
        <dbReference type="Pfam" id="PF02737"/>
    </source>
</evidence>
<comment type="similarity">
    <text evidence="2">Belongs to the 3-hydroxyacyl-CoA dehydrogenase family.</text>
</comment>
<evidence type="ECO:0000256" key="10">
    <source>
        <dbReference type="PIRSR" id="PIRSR000105-3"/>
    </source>
</evidence>
<keyword evidence="7" id="KW-0443">Lipid metabolism</keyword>
<keyword evidence="14" id="KW-1185">Reference proteome</keyword>
<dbReference type="SUPFAM" id="SSF48179">
    <property type="entry name" value="6-phosphogluconate dehydrogenase C-terminal domain-like"/>
    <property type="match status" value="1"/>
</dbReference>
<organism evidence="13 14">
    <name type="scientific">Engelhardtia mirabilis</name>
    <dbReference type="NCBI Taxonomy" id="2528011"/>
    <lineage>
        <taxon>Bacteria</taxon>
        <taxon>Pseudomonadati</taxon>
        <taxon>Planctomycetota</taxon>
        <taxon>Planctomycetia</taxon>
        <taxon>Planctomycetia incertae sedis</taxon>
        <taxon>Engelhardtia</taxon>
    </lineage>
</organism>
<proteinExistence type="inferred from homology"/>
<evidence type="ECO:0000256" key="4">
    <source>
        <dbReference type="ARBA" id="ARBA00022832"/>
    </source>
</evidence>